<sequence>MASSLMSDEINRELFQQFKVFCVPLLEHSLITPSSIPRVLSLLADVQNLLQRVNDAQQTLPPQLISYIVFPLTSILRRNASSSIPDRILEQVLLTISTLCEIWWWDCDQKSWEQLFMFCGAVVSGLEGKDAGRTRDDETKEAAVRCIVSLTRERSLEEDPSGAAADSGRARAVLSQFQAHAQSLKFIPVLGQTIDSLLRTSASSYLPLQTQSLTALCILIRSYITDGFAPSILPGVVSSMTRIALGTSSAKGWSNGAVVAEALAVMREEMVKAIGDEVCLRDGTVRDVTDLEDLARSPDELQAPKTPAPYSTVRTPTWLRGTSSQLLIALNTLTPLVSHSSPLALDALCVFSASILETAQLTLPQAQPLLLSFLLSLTHCPYDSVSGHARDSLLRLLSPSSKVQQSLAHALLQSASDNLAALPRLLLSQSDARIDHVAHQIEAICLLAIHRSDDTSPNPNLSAVSTGIGKLLGPMGGIEKWGWRLLSVLEFETPSFAAAGISATHFILENDAASAELVHFPGMTLKNVFSHSTQASIARVFRALGAAGGEDCLFAVEWLVSMGRSRRDSKGVAALWCACRILEGLAGITLDSGELRSVSLPRLRRAEKVARGIARSIAELWDPLLAEDELLPSAEEEHADAEPVPEHIKGLLVLDPSLKVGRVGVAPLSQQRNLQPQLHQSICLQLLSVTAGVLQARFTPLLIHTLYPILHSVVSPLPHVATSGLAALSFVTLSTSYASPANLLLSNFDYALDAISRRLSRQRLDVDALKVLLVLVRLVGHDVVQKAGDVVEECFDRLDEYHGYDIVVEGLVEVLGEVVKVVGEDDDSHVVHEDDPGANLAPPPDADRLPALIR</sequence>
<dbReference type="InterPro" id="IPR016024">
    <property type="entry name" value="ARM-type_fold"/>
</dbReference>
<dbReference type="InterPro" id="IPR057566">
    <property type="entry name" value="TPR_TTI1_N"/>
</dbReference>
<evidence type="ECO:0000313" key="2">
    <source>
        <dbReference type="EMBL" id="TFY64496.1"/>
    </source>
</evidence>
<organism evidence="2 3">
    <name type="scientific">Dentipellis fragilis</name>
    <dbReference type="NCBI Taxonomy" id="205917"/>
    <lineage>
        <taxon>Eukaryota</taxon>
        <taxon>Fungi</taxon>
        <taxon>Dikarya</taxon>
        <taxon>Basidiomycota</taxon>
        <taxon>Agaricomycotina</taxon>
        <taxon>Agaricomycetes</taxon>
        <taxon>Russulales</taxon>
        <taxon>Hericiaceae</taxon>
        <taxon>Dentipellis</taxon>
    </lineage>
</organism>
<dbReference type="SUPFAM" id="SSF48371">
    <property type="entry name" value="ARM repeat"/>
    <property type="match status" value="1"/>
</dbReference>
<feature type="non-terminal residue" evidence="2">
    <location>
        <position position="854"/>
    </location>
</feature>
<dbReference type="PANTHER" id="PTHR18460:SF3">
    <property type="entry name" value="TELO2-INTERACTING PROTEIN 1 HOMOLOG"/>
    <property type="match status" value="1"/>
</dbReference>
<protein>
    <recommendedName>
        <fullName evidence="1">TTI1 N-terminal TPR domain-containing protein</fullName>
    </recommendedName>
</protein>
<keyword evidence="3" id="KW-1185">Reference proteome</keyword>
<name>A0A4Y9YPK1_9AGAM</name>
<dbReference type="Proteomes" id="UP000298327">
    <property type="component" value="Unassembled WGS sequence"/>
</dbReference>
<dbReference type="Pfam" id="PF24173">
    <property type="entry name" value="TPR_TTI1_N"/>
    <property type="match status" value="2"/>
</dbReference>
<dbReference type="PANTHER" id="PTHR18460">
    <property type="entry name" value="TEL2 INTERACTING PROTEIN 1 TTI1 FAMILY MEMBER"/>
    <property type="match status" value="1"/>
</dbReference>
<dbReference type="AlphaFoldDB" id="A0A4Y9YPK1"/>
<dbReference type="STRING" id="205917.A0A4Y9YPK1"/>
<dbReference type="Pfam" id="PF21547">
    <property type="entry name" value="TTI1"/>
    <property type="match status" value="1"/>
</dbReference>
<proteinExistence type="predicted"/>
<dbReference type="OrthoDB" id="49511at2759"/>
<evidence type="ECO:0000313" key="3">
    <source>
        <dbReference type="Proteomes" id="UP000298327"/>
    </source>
</evidence>
<accession>A0A4Y9YPK1</accession>
<reference evidence="2 3" key="1">
    <citation type="submission" date="2019-02" db="EMBL/GenBank/DDBJ databases">
        <title>Genome sequencing of the rare red list fungi Dentipellis fragilis.</title>
        <authorList>
            <person name="Buettner E."/>
            <person name="Kellner H."/>
        </authorList>
    </citation>
    <scope>NUCLEOTIDE SEQUENCE [LARGE SCALE GENOMIC DNA]</scope>
    <source>
        <strain evidence="2 3">DSM 105465</strain>
    </source>
</reference>
<evidence type="ECO:0000259" key="1">
    <source>
        <dbReference type="Pfam" id="PF24173"/>
    </source>
</evidence>
<feature type="domain" description="TTI1 N-terminal TPR" evidence="1">
    <location>
        <begin position="183"/>
        <end position="379"/>
    </location>
</feature>
<dbReference type="GO" id="GO:0005737">
    <property type="term" value="C:cytoplasm"/>
    <property type="evidence" value="ECO:0007669"/>
    <property type="project" value="TreeGrafter"/>
</dbReference>
<dbReference type="EMBL" id="SEOQ01000371">
    <property type="protein sequence ID" value="TFY64496.1"/>
    <property type="molecule type" value="Genomic_DNA"/>
</dbReference>
<comment type="caution">
    <text evidence="2">The sequence shown here is derived from an EMBL/GenBank/DDBJ whole genome shotgun (WGS) entry which is preliminary data.</text>
</comment>
<dbReference type="InterPro" id="IPR049362">
    <property type="entry name" value="TTI1_rpt"/>
</dbReference>
<dbReference type="InterPro" id="IPR052587">
    <property type="entry name" value="TELO2-interacting_protein_1"/>
</dbReference>
<feature type="domain" description="TTI1 N-terminal TPR" evidence="1">
    <location>
        <begin position="15"/>
        <end position="152"/>
    </location>
</feature>
<gene>
    <name evidence="2" type="ORF">EVG20_g5928</name>
</gene>